<comment type="caution">
    <text evidence="2">The sequence shown here is derived from an EMBL/GenBank/DDBJ whole genome shotgun (WGS) entry which is preliminary data.</text>
</comment>
<feature type="compositionally biased region" description="Polar residues" evidence="1">
    <location>
        <begin position="1"/>
        <end position="51"/>
    </location>
</feature>
<feature type="region of interest" description="Disordered" evidence="1">
    <location>
        <begin position="1"/>
        <end position="160"/>
    </location>
</feature>
<evidence type="ECO:0000313" key="2">
    <source>
        <dbReference type="EMBL" id="KAH3795119.1"/>
    </source>
</evidence>
<name>A0A9D4FCB2_DREPO</name>
<feature type="compositionally biased region" description="Polar residues" evidence="1">
    <location>
        <begin position="123"/>
        <end position="136"/>
    </location>
</feature>
<dbReference type="Proteomes" id="UP000828390">
    <property type="component" value="Unassembled WGS sequence"/>
</dbReference>
<reference evidence="2" key="2">
    <citation type="submission" date="2020-11" db="EMBL/GenBank/DDBJ databases">
        <authorList>
            <person name="McCartney M.A."/>
            <person name="Auch B."/>
            <person name="Kono T."/>
            <person name="Mallez S."/>
            <person name="Becker A."/>
            <person name="Gohl D.M."/>
            <person name="Silverstein K.A.T."/>
            <person name="Koren S."/>
            <person name="Bechman K.B."/>
            <person name="Herman A."/>
            <person name="Abrahante J.E."/>
            <person name="Garbe J."/>
        </authorList>
    </citation>
    <scope>NUCLEOTIDE SEQUENCE</scope>
    <source>
        <strain evidence="2">Duluth1</strain>
        <tissue evidence="2">Whole animal</tissue>
    </source>
</reference>
<sequence length="160" mass="18219">MQDSRVTKYNNFFTNTQYAPARNVNRSHTQPAMSQAPRAQSNDSNKTVSQERSQRDASPVLERRTPRKQQSPSPSRRRNRRPHARSRDHPNCQSETAKHAPRRDPPNRQSETAQHASRRDSPNRQSETAQQLGSSQPQPPIQRPWDASGSRNTPNRGGAH</sequence>
<reference evidence="2" key="1">
    <citation type="journal article" date="2019" name="bioRxiv">
        <title>The Genome of the Zebra Mussel, Dreissena polymorpha: A Resource for Invasive Species Research.</title>
        <authorList>
            <person name="McCartney M.A."/>
            <person name="Auch B."/>
            <person name="Kono T."/>
            <person name="Mallez S."/>
            <person name="Zhang Y."/>
            <person name="Obille A."/>
            <person name="Becker A."/>
            <person name="Abrahante J.E."/>
            <person name="Garbe J."/>
            <person name="Badalamenti J.P."/>
            <person name="Herman A."/>
            <person name="Mangelson H."/>
            <person name="Liachko I."/>
            <person name="Sullivan S."/>
            <person name="Sone E.D."/>
            <person name="Koren S."/>
            <person name="Silverstein K.A.T."/>
            <person name="Beckman K.B."/>
            <person name="Gohl D.M."/>
        </authorList>
    </citation>
    <scope>NUCLEOTIDE SEQUENCE</scope>
    <source>
        <strain evidence="2">Duluth1</strain>
        <tissue evidence="2">Whole animal</tissue>
    </source>
</reference>
<evidence type="ECO:0000313" key="3">
    <source>
        <dbReference type="Proteomes" id="UP000828390"/>
    </source>
</evidence>
<feature type="compositionally biased region" description="Basic residues" evidence="1">
    <location>
        <begin position="75"/>
        <end position="84"/>
    </location>
</feature>
<dbReference type="AlphaFoldDB" id="A0A9D4FCB2"/>
<accession>A0A9D4FCB2</accession>
<keyword evidence="3" id="KW-1185">Reference proteome</keyword>
<gene>
    <name evidence="2" type="ORF">DPMN_148665</name>
</gene>
<evidence type="ECO:0000256" key="1">
    <source>
        <dbReference type="SAM" id="MobiDB-lite"/>
    </source>
</evidence>
<protein>
    <submittedName>
        <fullName evidence="2">Uncharacterized protein</fullName>
    </submittedName>
</protein>
<organism evidence="2 3">
    <name type="scientific">Dreissena polymorpha</name>
    <name type="common">Zebra mussel</name>
    <name type="synonym">Mytilus polymorpha</name>
    <dbReference type="NCBI Taxonomy" id="45954"/>
    <lineage>
        <taxon>Eukaryota</taxon>
        <taxon>Metazoa</taxon>
        <taxon>Spiralia</taxon>
        <taxon>Lophotrochozoa</taxon>
        <taxon>Mollusca</taxon>
        <taxon>Bivalvia</taxon>
        <taxon>Autobranchia</taxon>
        <taxon>Heteroconchia</taxon>
        <taxon>Euheterodonta</taxon>
        <taxon>Imparidentia</taxon>
        <taxon>Neoheterodontei</taxon>
        <taxon>Myida</taxon>
        <taxon>Dreissenoidea</taxon>
        <taxon>Dreissenidae</taxon>
        <taxon>Dreissena</taxon>
    </lineage>
</organism>
<feature type="compositionally biased region" description="Polar residues" evidence="1">
    <location>
        <begin position="149"/>
        <end position="160"/>
    </location>
</feature>
<dbReference type="EMBL" id="JAIWYP010000007">
    <property type="protein sequence ID" value="KAH3795119.1"/>
    <property type="molecule type" value="Genomic_DNA"/>
</dbReference>
<proteinExistence type="predicted"/>
<feature type="compositionally biased region" description="Basic and acidic residues" evidence="1">
    <location>
        <begin position="85"/>
        <end position="106"/>
    </location>
</feature>